<comment type="caution">
    <text evidence="4">The sequence shown here is derived from an EMBL/GenBank/DDBJ whole genome shotgun (WGS) entry which is preliminary data.</text>
</comment>
<proteinExistence type="inferred from homology"/>
<dbReference type="Proteomes" id="UP000286680">
    <property type="component" value="Unassembled WGS sequence"/>
</dbReference>
<evidence type="ECO:0000259" key="3">
    <source>
        <dbReference type="SMART" id="SM00062"/>
    </source>
</evidence>
<dbReference type="Gene3D" id="3.40.190.10">
    <property type="entry name" value="Periplasmic binding protein-like II"/>
    <property type="match status" value="2"/>
</dbReference>
<accession>A0AA94JDI9</accession>
<keyword evidence="2" id="KW-0732">Signal</keyword>
<organism evidence="4 5">
    <name type="scientific">Idiomarina aquatica</name>
    <dbReference type="NCBI Taxonomy" id="1327752"/>
    <lineage>
        <taxon>Bacteria</taxon>
        <taxon>Pseudomonadati</taxon>
        <taxon>Pseudomonadota</taxon>
        <taxon>Gammaproteobacteria</taxon>
        <taxon>Alteromonadales</taxon>
        <taxon>Idiomarinaceae</taxon>
        <taxon>Idiomarina</taxon>
    </lineage>
</organism>
<dbReference type="AlphaFoldDB" id="A0AA94JDI9"/>
<dbReference type="InterPro" id="IPR001638">
    <property type="entry name" value="Solute-binding_3/MltF_N"/>
</dbReference>
<sequence length="279" mass="31282">MKQRSYFFILFFTAVAALTLLAMQSLSPVKSQARHHSKTLVAGYTNEPPYAYYDKSGGVQGLFPAALRDMASALGYEKVEWVMMTFEQLLPALLSNRVDVIAAGLVITEQRKPFGCFLSPLALTHAAILTKKDAPISRPVKLHTLRQKTLVTLSGSIEETLAVKHHLGKTIERVPDVQAGVSMVLTDKADVLLLTRPTLEYRKKRLNSVNVFPIQDLQDEALAPALLFSHRLESKLEQAQQAQQRFMKSNQYQKYLTKFGFTRPPFEPSTTECRNRAAS</sequence>
<comment type="similarity">
    <text evidence="1">Belongs to the bacterial solute-binding protein 3 family.</text>
</comment>
<evidence type="ECO:0000313" key="5">
    <source>
        <dbReference type="Proteomes" id="UP000286680"/>
    </source>
</evidence>
<dbReference type="Pfam" id="PF00497">
    <property type="entry name" value="SBP_bac_3"/>
    <property type="match status" value="1"/>
</dbReference>
<feature type="domain" description="Solute-binding protein family 3/N-terminal" evidence="3">
    <location>
        <begin position="39"/>
        <end position="263"/>
    </location>
</feature>
<gene>
    <name evidence="4" type="ORF">CWE23_10170</name>
</gene>
<reference evidence="5" key="1">
    <citation type="journal article" date="2018" name="Front. Microbiol.">
        <title>Genome-Based Analysis Reveals the Taxonomy and Diversity of the Family Idiomarinaceae.</title>
        <authorList>
            <person name="Liu Y."/>
            <person name="Lai Q."/>
            <person name="Shao Z."/>
        </authorList>
    </citation>
    <scope>NUCLEOTIDE SEQUENCE [LARGE SCALE GENOMIC DNA]</scope>
    <source>
        <strain evidence="5">SN-14</strain>
    </source>
</reference>
<dbReference type="PANTHER" id="PTHR35936">
    <property type="entry name" value="MEMBRANE-BOUND LYTIC MUREIN TRANSGLYCOSYLASE F"/>
    <property type="match status" value="1"/>
</dbReference>
<evidence type="ECO:0000256" key="1">
    <source>
        <dbReference type="ARBA" id="ARBA00010333"/>
    </source>
</evidence>
<name>A0AA94JDI9_9GAMM</name>
<dbReference type="SMART" id="SM00062">
    <property type="entry name" value="PBPb"/>
    <property type="match status" value="1"/>
</dbReference>
<dbReference type="RefSeq" id="WP_126820181.1">
    <property type="nucleotide sequence ID" value="NZ_PIPS01000003.1"/>
</dbReference>
<protein>
    <recommendedName>
        <fullName evidence="3">Solute-binding protein family 3/N-terminal domain-containing protein</fullName>
    </recommendedName>
</protein>
<evidence type="ECO:0000256" key="2">
    <source>
        <dbReference type="ARBA" id="ARBA00022729"/>
    </source>
</evidence>
<dbReference type="SUPFAM" id="SSF53850">
    <property type="entry name" value="Periplasmic binding protein-like II"/>
    <property type="match status" value="1"/>
</dbReference>
<evidence type="ECO:0000313" key="4">
    <source>
        <dbReference type="EMBL" id="RUO42453.1"/>
    </source>
</evidence>
<dbReference type="PANTHER" id="PTHR35936:SF17">
    <property type="entry name" value="ARGININE-BINDING EXTRACELLULAR PROTEIN ARTP"/>
    <property type="match status" value="1"/>
</dbReference>
<keyword evidence="5" id="KW-1185">Reference proteome</keyword>
<dbReference type="EMBL" id="PIPS01000003">
    <property type="protein sequence ID" value="RUO42453.1"/>
    <property type="molecule type" value="Genomic_DNA"/>
</dbReference>